<keyword evidence="1" id="KW-1133">Transmembrane helix</keyword>
<feature type="transmembrane region" description="Helical" evidence="1">
    <location>
        <begin position="143"/>
        <end position="164"/>
    </location>
</feature>
<name>A0A922HRY4_DERFA</name>
<proteinExistence type="predicted"/>
<keyword evidence="1" id="KW-0472">Membrane</keyword>
<gene>
    <name evidence="3" type="ORF">DERF_012127</name>
    <name evidence="2" type="ORF">HUG17_9274</name>
</gene>
<evidence type="ECO:0000313" key="3">
    <source>
        <dbReference type="EMBL" id="KAH9501269.1"/>
    </source>
</evidence>
<evidence type="ECO:0000256" key="1">
    <source>
        <dbReference type="SAM" id="Phobius"/>
    </source>
</evidence>
<organism evidence="3 4">
    <name type="scientific">Dermatophagoides farinae</name>
    <name type="common">American house dust mite</name>
    <dbReference type="NCBI Taxonomy" id="6954"/>
    <lineage>
        <taxon>Eukaryota</taxon>
        <taxon>Metazoa</taxon>
        <taxon>Ecdysozoa</taxon>
        <taxon>Arthropoda</taxon>
        <taxon>Chelicerata</taxon>
        <taxon>Arachnida</taxon>
        <taxon>Acari</taxon>
        <taxon>Acariformes</taxon>
        <taxon>Sarcoptiformes</taxon>
        <taxon>Astigmata</taxon>
        <taxon>Psoroptidia</taxon>
        <taxon>Analgoidea</taxon>
        <taxon>Pyroglyphidae</taxon>
        <taxon>Dermatophagoidinae</taxon>
        <taxon>Dermatophagoides</taxon>
    </lineage>
</organism>
<dbReference type="EMBL" id="ASGP02000006">
    <property type="protein sequence ID" value="KAH9501269.1"/>
    <property type="molecule type" value="Genomic_DNA"/>
</dbReference>
<feature type="transmembrane region" description="Helical" evidence="1">
    <location>
        <begin position="272"/>
        <end position="293"/>
    </location>
</feature>
<protein>
    <submittedName>
        <fullName evidence="3">Uncharacterized protein</fullName>
    </submittedName>
</protein>
<dbReference type="Proteomes" id="UP000828236">
    <property type="component" value="Unassembled WGS sequence"/>
</dbReference>
<sequence length="493" mass="59403">MSINFNDLTMFNHQIIWMSKYCFGIFSTIRRQFSAIWTILGPLVWIRMMKYLRRYFEMYIGHRECRRLNYHDVNDGFIYQKTSIEIHSNCQICLATNFIDTILVIQFLKFFHHYFFNASEQYSSIDSSILYANIISLFHLDPIINLFAAIWIIMIATSNHYLYYKNYLASQIYSVLFKNDGHRQFYPPFKYREQMANLIVRNNLRKISKTFGIFFIAINCVQLIFNLITIKHVHDFILNINHQNLSMDSIFPFMKIILMIINWKILEFFIYIYGHVHLLLAVCALSMLFIFYIKVWQTQRLLNLCWSLIVSQNGRKKFILIMPFICKQMLRFQCYQTNNLQMIKQSWIYFVAFTAFIFVNIPVNCYIIIYILSERGDFILKFFLIMIFLQQTLVIFVFHLIIVICNQHFQQPSICFINLLIRISGFIGKNFKILLKLSNYGQAFHAKNKYGFTYAKLELITMQEFVKYTLLYSQFLMFIYKYVIMQNRQYSYE</sequence>
<keyword evidence="1" id="KW-0812">Transmembrane</keyword>
<dbReference type="Proteomes" id="UP000790347">
    <property type="component" value="Unassembled WGS sequence"/>
</dbReference>
<dbReference type="EMBL" id="SDOV01000008">
    <property type="protein sequence ID" value="KAH7638169.1"/>
    <property type="molecule type" value="Genomic_DNA"/>
</dbReference>
<feature type="transmembrane region" description="Helical" evidence="1">
    <location>
        <begin position="378"/>
        <end position="402"/>
    </location>
</feature>
<feature type="transmembrane region" description="Helical" evidence="1">
    <location>
        <begin position="211"/>
        <end position="228"/>
    </location>
</feature>
<reference evidence="2" key="3">
    <citation type="journal article" date="2021" name="World Allergy Organ. J.">
        <title>Chromosome-level assembly of Dermatophagoides farinae genome and transcriptome reveals two novel allergens Der f 37 and Der f 39.</title>
        <authorList>
            <person name="Chen J."/>
            <person name="Cai Z."/>
            <person name="Fan D."/>
            <person name="Hu J."/>
            <person name="Hou Y."/>
            <person name="He Y."/>
            <person name="Zhang Z."/>
            <person name="Zhao Z."/>
            <person name="Gao P."/>
            <person name="Hu W."/>
            <person name="Sun J."/>
            <person name="Li J."/>
            <person name="Ji K."/>
        </authorList>
    </citation>
    <scope>NUCLEOTIDE SEQUENCE</scope>
    <source>
        <strain evidence="2">JKM2019</strain>
    </source>
</reference>
<reference evidence="2" key="2">
    <citation type="submission" date="2020-06" db="EMBL/GenBank/DDBJ databases">
        <authorList>
            <person name="Ji K."/>
            <person name="Li J."/>
        </authorList>
    </citation>
    <scope>NUCLEOTIDE SEQUENCE</scope>
    <source>
        <strain evidence="2">JKM2019</strain>
        <tissue evidence="2">Whole body</tissue>
    </source>
</reference>
<keyword evidence="4" id="KW-1185">Reference proteome</keyword>
<evidence type="ECO:0000313" key="4">
    <source>
        <dbReference type="Proteomes" id="UP000790347"/>
    </source>
</evidence>
<reference evidence="3" key="1">
    <citation type="submission" date="2013-05" db="EMBL/GenBank/DDBJ databases">
        <authorList>
            <person name="Yim A.K.Y."/>
            <person name="Chan T.F."/>
            <person name="Ji K.M."/>
            <person name="Liu X.Y."/>
            <person name="Zhou J.W."/>
            <person name="Li R.Q."/>
            <person name="Yang K.Y."/>
            <person name="Li J."/>
            <person name="Li M."/>
            <person name="Law P.T.W."/>
            <person name="Wu Y.L."/>
            <person name="Cai Z.L."/>
            <person name="Qin H."/>
            <person name="Bao Y."/>
            <person name="Leung R.K.K."/>
            <person name="Ng P.K.S."/>
            <person name="Zou J."/>
            <person name="Zhong X.J."/>
            <person name="Ran P.X."/>
            <person name="Zhong N.S."/>
            <person name="Liu Z.G."/>
            <person name="Tsui S.K.W."/>
        </authorList>
    </citation>
    <scope>NUCLEOTIDE SEQUENCE</scope>
    <source>
        <strain evidence="3">Derf</strain>
        <tissue evidence="3">Whole organism</tissue>
    </source>
</reference>
<accession>A0A922HRY4</accession>
<comment type="caution">
    <text evidence="3">The sequence shown here is derived from an EMBL/GenBank/DDBJ whole genome shotgun (WGS) entry which is preliminary data.</text>
</comment>
<evidence type="ECO:0000313" key="2">
    <source>
        <dbReference type="EMBL" id="KAH7638169.1"/>
    </source>
</evidence>
<dbReference type="AlphaFoldDB" id="A0A922HRY4"/>
<feature type="transmembrane region" description="Helical" evidence="1">
    <location>
        <begin position="347"/>
        <end position="372"/>
    </location>
</feature>
<feature type="transmembrane region" description="Helical" evidence="1">
    <location>
        <begin position="29"/>
        <end position="46"/>
    </location>
</feature>
<reference evidence="3" key="4">
    <citation type="journal article" date="2022" name="Res Sq">
        <title>Comparative Genomics Reveals Insights into the Divergent Evolution of Astigmatic Mites and Household Pest Adaptations.</title>
        <authorList>
            <person name="Xiong Q."/>
            <person name="Wan A.T.-Y."/>
            <person name="Liu X.-Y."/>
            <person name="Fung C.S.-H."/>
            <person name="Xiao X."/>
            <person name="Malainual N."/>
            <person name="Hou J."/>
            <person name="Wang L."/>
            <person name="Wang M."/>
            <person name="Yang K."/>
            <person name="Cui Y."/>
            <person name="Leung E."/>
            <person name="Nong W."/>
            <person name="Shin S.-K."/>
            <person name="Au S."/>
            <person name="Jeong K.Y."/>
            <person name="Chew F.T."/>
            <person name="Hui J."/>
            <person name="Leung T.F."/>
            <person name="Tungtrongchitr A."/>
            <person name="Zhong N."/>
            <person name="Liu Z."/>
            <person name="Tsui S."/>
        </authorList>
    </citation>
    <scope>NUCLEOTIDE SEQUENCE</scope>
    <source>
        <strain evidence="3">Derf</strain>
        <tissue evidence="3">Whole organism</tissue>
    </source>
</reference>